<dbReference type="Gene3D" id="3.40.449.10">
    <property type="entry name" value="Phosphoenolpyruvate Carboxykinase, domain 1"/>
    <property type="match status" value="1"/>
</dbReference>
<dbReference type="InterPro" id="IPR008209">
    <property type="entry name" value="PEP_carboxykinase_GTP"/>
</dbReference>
<sequence>MALLPADVGVTWGKFEELPEKVKVFVVEKVQLCTPVSLHICDGSSEDGDFLINLLLQEGTAVKLEKFKNCYAVRTNPADVARVESRTIICTKNQHDTLPSHKIGVEGHLGYWADTDEEDEKLRVLFNGCMKGRTMYLLPFSMGPLGSPLSKPGIQLTDSPYVALCMRIMTRLGSSVLTSLGEGDFIKCLHSVGQPLPVPADPYHWPCNPEQTVIAHFPERREIMSFGSGYGGNSLLGKKCFALRIGSVIARDEGWLAEHMMILSLTNPQGEKKYIAAAFPSQCGKTNLAMITPSIPGWKAECVGDDIAWMKFDEEGVLRAINPEYGFFGVAPGTSKKTNRVAEECCAHDTVFTNIATTSDGGYYWEGLEEEIDLTGLTVTDWLGKPWTPGCGKPAAHPNSRFCSPSRNCPMMDPNWEDPKGVPISAIMFGGRRPEGVPLIYEALSWQHGVFIASSMCSEATSAAEHSGKTVMRDPFAMRPFFGYNAGNYFKHWLSMNKEGRKLPKIFHVNWFRKNAAGRFLWPGFGENIRVLSWICDRVDNKDVAVESPVGLIPKEGSIDISGLEDIDMAELMSTPKAYWIEQLNDLQKYYEDEFLNDLPTELWDEFKSFKQRIEQLP</sequence>
<evidence type="ECO:0000256" key="4">
    <source>
        <dbReference type="ARBA" id="ARBA00022723"/>
    </source>
</evidence>
<dbReference type="Pfam" id="PF17297">
    <property type="entry name" value="PEPCK_N"/>
    <property type="match status" value="1"/>
</dbReference>
<dbReference type="EC" id="4.1.1.32" evidence="3"/>
<accession>A0ABM4DP90</accession>
<reference evidence="13 14" key="1">
    <citation type="submission" date="2025-05" db="UniProtKB">
        <authorList>
            <consortium name="RefSeq"/>
        </authorList>
    </citation>
    <scope>IDENTIFICATION</scope>
</reference>
<evidence type="ECO:0000313" key="12">
    <source>
        <dbReference type="Proteomes" id="UP001652625"/>
    </source>
</evidence>
<evidence type="ECO:0000313" key="13">
    <source>
        <dbReference type="RefSeq" id="XP_065676374.1"/>
    </source>
</evidence>
<dbReference type="InterPro" id="IPR035077">
    <property type="entry name" value="PEP_carboxykinase_GTP_C"/>
</dbReference>
<evidence type="ECO:0000256" key="7">
    <source>
        <dbReference type="ARBA" id="ARBA00023134"/>
    </source>
</evidence>
<keyword evidence="5" id="KW-0547">Nucleotide-binding</keyword>
<feature type="domain" description="Phosphoenolpyruvate carboxykinase C-terminal P-loop" evidence="10">
    <location>
        <begin position="255"/>
        <end position="613"/>
    </location>
</feature>
<dbReference type="RefSeq" id="XP_065676378.1">
    <property type="nucleotide sequence ID" value="XM_065820306.1"/>
</dbReference>
<dbReference type="PANTHER" id="PTHR11561">
    <property type="entry name" value="PHOSPHOENOLPYRUVATE CARBOXYKINASE"/>
    <property type="match status" value="1"/>
</dbReference>
<organism evidence="12 18">
    <name type="scientific">Hydra vulgaris</name>
    <name type="common">Hydra</name>
    <name type="synonym">Hydra attenuata</name>
    <dbReference type="NCBI Taxonomy" id="6087"/>
    <lineage>
        <taxon>Eukaryota</taxon>
        <taxon>Metazoa</taxon>
        <taxon>Cnidaria</taxon>
        <taxon>Hydrozoa</taxon>
        <taxon>Hydroidolina</taxon>
        <taxon>Anthoathecata</taxon>
        <taxon>Aplanulata</taxon>
        <taxon>Hydridae</taxon>
        <taxon>Hydra</taxon>
    </lineage>
</organism>
<gene>
    <name evidence="13 14 15 16 17 18" type="primary">LOC136072085</name>
</gene>
<dbReference type="RefSeq" id="XP_065676379.1">
    <property type="nucleotide sequence ID" value="XM_065820307.1"/>
</dbReference>
<evidence type="ECO:0000256" key="9">
    <source>
        <dbReference type="ARBA" id="ARBA00023239"/>
    </source>
</evidence>
<keyword evidence="7" id="KW-0342">GTP-binding</keyword>
<dbReference type="Proteomes" id="UP001652625">
    <property type="component" value="Chromosome 15"/>
</dbReference>
<dbReference type="InterPro" id="IPR008210">
    <property type="entry name" value="PEP_carboxykinase_N"/>
</dbReference>
<dbReference type="CDD" id="cd00819">
    <property type="entry name" value="PEPCK_GTP"/>
    <property type="match status" value="1"/>
</dbReference>
<keyword evidence="9" id="KW-0456">Lyase</keyword>
<dbReference type="PANTHER" id="PTHR11561:SF0">
    <property type="entry name" value="PHOSPHOENOLPYRUVATE CARBOXYKINASE [GTP]-RELATED"/>
    <property type="match status" value="1"/>
</dbReference>
<dbReference type="Gene3D" id="3.90.228.20">
    <property type="match status" value="1"/>
</dbReference>
<evidence type="ECO:0000256" key="1">
    <source>
        <dbReference type="ARBA" id="ARBA00001936"/>
    </source>
</evidence>
<evidence type="ECO:0000313" key="15">
    <source>
        <dbReference type="RefSeq" id="XP_065676376.1"/>
    </source>
</evidence>
<dbReference type="RefSeq" id="XP_065676377.1">
    <property type="nucleotide sequence ID" value="XM_065820305.1"/>
</dbReference>
<proteinExistence type="inferred from homology"/>
<dbReference type="InterPro" id="IPR013035">
    <property type="entry name" value="PEP_carboxykinase_C"/>
</dbReference>
<dbReference type="RefSeq" id="XP_065676374.1">
    <property type="nucleotide sequence ID" value="XM_065820302.1"/>
</dbReference>
<keyword evidence="6" id="KW-0210">Decarboxylase</keyword>
<name>A0ABM4DP90_HYDVU</name>
<evidence type="ECO:0000313" key="14">
    <source>
        <dbReference type="RefSeq" id="XP_065676375.1"/>
    </source>
</evidence>
<dbReference type="HAMAP" id="MF_00452">
    <property type="entry name" value="PEPCK_GTP"/>
    <property type="match status" value="1"/>
</dbReference>
<comment type="cofactor">
    <cofactor evidence="1">
        <name>Mn(2+)</name>
        <dbReference type="ChEBI" id="CHEBI:29035"/>
    </cofactor>
</comment>
<dbReference type="Gene3D" id="2.170.8.10">
    <property type="entry name" value="Phosphoenolpyruvate Carboxykinase, domain 2"/>
    <property type="match status" value="1"/>
</dbReference>
<dbReference type="Pfam" id="PF00821">
    <property type="entry name" value="PEPCK_GTP"/>
    <property type="match status" value="1"/>
</dbReference>
<feature type="domain" description="Phosphoenolpyruvate carboxykinase GTP-utilising N-terminal" evidence="11">
    <location>
        <begin position="25"/>
        <end position="251"/>
    </location>
</feature>
<dbReference type="PIRSF" id="PIRSF001348">
    <property type="entry name" value="PEP_carboxykinase_GTP"/>
    <property type="match status" value="1"/>
</dbReference>
<dbReference type="RefSeq" id="XP_065676376.1">
    <property type="nucleotide sequence ID" value="XM_065820304.1"/>
</dbReference>
<keyword evidence="4" id="KW-0479">Metal-binding</keyword>
<evidence type="ECO:0000259" key="10">
    <source>
        <dbReference type="Pfam" id="PF00821"/>
    </source>
</evidence>
<comment type="similarity">
    <text evidence="2">Belongs to the phosphoenolpyruvate carboxykinase [GTP] family.</text>
</comment>
<evidence type="ECO:0000313" key="16">
    <source>
        <dbReference type="RefSeq" id="XP_065676377.1"/>
    </source>
</evidence>
<evidence type="ECO:0000256" key="6">
    <source>
        <dbReference type="ARBA" id="ARBA00022793"/>
    </source>
</evidence>
<evidence type="ECO:0000256" key="3">
    <source>
        <dbReference type="ARBA" id="ARBA00012306"/>
    </source>
</evidence>
<dbReference type="InterPro" id="IPR035078">
    <property type="entry name" value="PEP_carboxykinase_GTP_N"/>
</dbReference>
<evidence type="ECO:0000256" key="2">
    <source>
        <dbReference type="ARBA" id="ARBA00005796"/>
    </source>
</evidence>
<protein>
    <recommendedName>
        <fullName evidence="3">phosphoenolpyruvate carboxykinase (GTP)</fullName>
        <ecNumber evidence="3">4.1.1.32</ecNumber>
    </recommendedName>
</protein>
<dbReference type="GeneID" id="136072085"/>
<evidence type="ECO:0000256" key="5">
    <source>
        <dbReference type="ARBA" id="ARBA00022741"/>
    </source>
</evidence>
<keyword evidence="12" id="KW-1185">Reference proteome</keyword>
<dbReference type="RefSeq" id="XP_065676375.1">
    <property type="nucleotide sequence ID" value="XM_065820303.1"/>
</dbReference>
<dbReference type="SUPFAM" id="SSF68923">
    <property type="entry name" value="PEP carboxykinase N-terminal domain"/>
    <property type="match status" value="1"/>
</dbReference>
<evidence type="ECO:0000259" key="11">
    <source>
        <dbReference type="Pfam" id="PF17297"/>
    </source>
</evidence>
<evidence type="ECO:0000256" key="8">
    <source>
        <dbReference type="ARBA" id="ARBA00023211"/>
    </source>
</evidence>
<evidence type="ECO:0000313" key="17">
    <source>
        <dbReference type="RefSeq" id="XP_065676378.1"/>
    </source>
</evidence>
<keyword evidence="8" id="KW-0464">Manganese</keyword>
<evidence type="ECO:0000313" key="18">
    <source>
        <dbReference type="RefSeq" id="XP_065676379.1"/>
    </source>
</evidence>
<dbReference type="SUPFAM" id="SSF53795">
    <property type="entry name" value="PEP carboxykinase-like"/>
    <property type="match status" value="1"/>
</dbReference>
<dbReference type="NCBIfam" id="NF003253">
    <property type="entry name" value="PRK04210.1"/>
    <property type="match status" value="1"/>
</dbReference>